<dbReference type="GO" id="GO:0016020">
    <property type="term" value="C:membrane"/>
    <property type="evidence" value="ECO:0007669"/>
    <property type="project" value="InterPro"/>
</dbReference>
<accession>A0A970B8N0</accession>
<keyword evidence="2" id="KW-1133">Transmembrane helix</keyword>
<dbReference type="AlphaFoldDB" id="A0A970B8N0"/>
<evidence type="ECO:0000256" key="1">
    <source>
        <dbReference type="ARBA" id="ARBA00022801"/>
    </source>
</evidence>
<dbReference type="InterPro" id="IPR036457">
    <property type="entry name" value="PPM-type-like_dom_sf"/>
</dbReference>
<dbReference type="Proteomes" id="UP000653472">
    <property type="component" value="Unassembled WGS sequence"/>
</dbReference>
<dbReference type="EMBL" id="JAAVXB010000004">
    <property type="protein sequence ID" value="NKF22449.1"/>
    <property type="molecule type" value="Genomic_DNA"/>
</dbReference>
<dbReference type="SUPFAM" id="SSF158472">
    <property type="entry name" value="HAMP domain-like"/>
    <property type="match status" value="1"/>
</dbReference>
<dbReference type="InterPro" id="IPR052016">
    <property type="entry name" value="Bact_Sigma-Reg"/>
</dbReference>
<dbReference type="Pfam" id="PF00672">
    <property type="entry name" value="HAMP"/>
    <property type="match status" value="1"/>
</dbReference>
<dbReference type="SMART" id="SM00331">
    <property type="entry name" value="PP2C_SIG"/>
    <property type="match status" value="1"/>
</dbReference>
<dbReference type="CDD" id="cd06225">
    <property type="entry name" value="HAMP"/>
    <property type="match status" value="1"/>
</dbReference>
<sequence>MSRLGLRGRSALALLFCVLIVLALALLGGTVMLQAMERNQSLALSRSATEYNKLRIVAPVERELALAQRFANSEITRAWLLDESDPAKRQMFFAEAKRYRRAFSDHSYFIASNLSHRYWFNDDKSPFSDEPRYLLTRGDPDHDWYFQLIASPRDFELNPDFDPGLGLFKVWINLVIRDGDRVLGAAGTGLDLTTFIAHLTERASAGVTPMLLGTDGRIEAHPDRKLIAETDGKTVHMLRRTIYELLDRDSDRAAVRTAIQAAITTPDSIQSLDVRLDGRRQILSLAYAPDLKWVLATAVDPAAARTVTAKQWLPAVIAGLLLLALLTMAILVAVNRIVLTPLVQLTGAARRLGRGDYAIDLQHRRGDEIGELTDAFATMAGRIREHTEMLETRVAERTHELQALNEQMTIASRKLGDSLDYAQLIQSAILPTQALRSALGEQQFVLWRPRDIVGGDFYVFQSDDRGYLIGVIDCAGHGVPGALMTMIAHTALSTAIDALGLRDPAALLQQLDERVRGMLGTDHARHIATRMDAGLAYVDRGAGLLRYAGAKTSLYWSDGQQAGELHGDRRAVGDRRRVDFTNREMGISPYHVCWICSDGVLDQAGGDKGYSFGEQALQTTLLAHATEPMATQSAALIDAIESWQGDRPQRDDVTVIGFRPLADGPRPDPEHHHES</sequence>
<dbReference type="GO" id="GO:0016791">
    <property type="term" value="F:phosphatase activity"/>
    <property type="evidence" value="ECO:0007669"/>
    <property type="project" value="TreeGrafter"/>
</dbReference>
<dbReference type="Gene3D" id="6.10.340.10">
    <property type="match status" value="1"/>
</dbReference>
<dbReference type="GO" id="GO:0007165">
    <property type="term" value="P:signal transduction"/>
    <property type="evidence" value="ECO:0007669"/>
    <property type="project" value="InterPro"/>
</dbReference>
<dbReference type="InterPro" id="IPR001932">
    <property type="entry name" value="PPM-type_phosphatase-like_dom"/>
</dbReference>
<organism evidence="4 5">
    <name type="scientific">Solimonas marina</name>
    <dbReference type="NCBI Taxonomy" id="2714601"/>
    <lineage>
        <taxon>Bacteria</taxon>
        <taxon>Pseudomonadati</taxon>
        <taxon>Pseudomonadota</taxon>
        <taxon>Gammaproteobacteria</taxon>
        <taxon>Nevskiales</taxon>
        <taxon>Nevskiaceae</taxon>
        <taxon>Solimonas</taxon>
    </lineage>
</organism>
<feature type="transmembrane region" description="Helical" evidence="2">
    <location>
        <begin position="312"/>
        <end position="334"/>
    </location>
</feature>
<evidence type="ECO:0000256" key="2">
    <source>
        <dbReference type="SAM" id="Phobius"/>
    </source>
</evidence>
<protein>
    <submittedName>
        <fullName evidence="4">SpoIIE family protein phosphatase</fullName>
    </submittedName>
</protein>
<dbReference type="InterPro" id="IPR003660">
    <property type="entry name" value="HAMP_dom"/>
</dbReference>
<dbReference type="Pfam" id="PF07228">
    <property type="entry name" value="SpoIIE"/>
    <property type="match status" value="1"/>
</dbReference>
<dbReference type="NCBIfam" id="NF038263">
    <property type="entry name" value="prot_phos_SiaA"/>
    <property type="match status" value="1"/>
</dbReference>
<dbReference type="RefSeq" id="WP_168147707.1">
    <property type="nucleotide sequence ID" value="NZ_JAAVXB010000004.1"/>
</dbReference>
<name>A0A970B8N0_9GAMM</name>
<dbReference type="PANTHER" id="PTHR43156">
    <property type="entry name" value="STAGE II SPORULATION PROTEIN E-RELATED"/>
    <property type="match status" value="1"/>
</dbReference>
<feature type="domain" description="HAMP" evidence="3">
    <location>
        <begin position="336"/>
        <end position="388"/>
    </location>
</feature>
<keyword evidence="1" id="KW-0378">Hydrolase</keyword>
<evidence type="ECO:0000259" key="3">
    <source>
        <dbReference type="PROSITE" id="PS50885"/>
    </source>
</evidence>
<gene>
    <name evidence="4" type="ORF">G7Y82_08960</name>
</gene>
<reference evidence="4" key="1">
    <citation type="submission" date="2020-03" db="EMBL/GenBank/DDBJ databases">
        <title>Solimonas marina sp. nov., isolated from deep seawater of the Pacific Ocean.</title>
        <authorList>
            <person name="Liu X."/>
            <person name="Lai Q."/>
            <person name="Sun F."/>
            <person name="Gai Y."/>
            <person name="Li G."/>
            <person name="Shao Z."/>
        </authorList>
    </citation>
    <scope>NUCLEOTIDE SEQUENCE</scope>
    <source>
        <strain evidence="4">C16B3</strain>
    </source>
</reference>
<evidence type="ECO:0000313" key="5">
    <source>
        <dbReference type="Proteomes" id="UP000653472"/>
    </source>
</evidence>
<evidence type="ECO:0000313" key="4">
    <source>
        <dbReference type="EMBL" id="NKF22449.1"/>
    </source>
</evidence>
<proteinExistence type="predicted"/>
<dbReference type="SMART" id="SM00304">
    <property type="entry name" value="HAMP"/>
    <property type="match status" value="1"/>
</dbReference>
<comment type="caution">
    <text evidence="4">The sequence shown here is derived from an EMBL/GenBank/DDBJ whole genome shotgun (WGS) entry which is preliminary data.</text>
</comment>
<dbReference type="PANTHER" id="PTHR43156:SF9">
    <property type="entry name" value="HAMP DOMAIN-CONTAINING PROTEIN"/>
    <property type="match status" value="1"/>
</dbReference>
<keyword evidence="5" id="KW-1185">Reference proteome</keyword>
<dbReference type="PROSITE" id="PS50885">
    <property type="entry name" value="HAMP"/>
    <property type="match status" value="1"/>
</dbReference>
<dbReference type="Gene3D" id="3.60.40.10">
    <property type="entry name" value="PPM-type phosphatase domain"/>
    <property type="match status" value="1"/>
</dbReference>
<keyword evidence="2" id="KW-0812">Transmembrane</keyword>
<keyword evidence="2" id="KW-0472">Membrane</keyword>